<dbReference type="Gene3D" id="3.90.220.20">
    <property type="entry name" value="DNA methylase specificity domains"/>
    <property type="match status" value="2"/>
</dbReference>
<dbReference type="GO" id="GO:0003677">
    <property type="term" value="F:DNA binding"/>
    <property type="evidence" value="ECO:0007669"/>
    <property type="project" value="UniProtKB-KW"/>
</dbReference>
<accession>A0A6N3XBQ1</accession>
<dbReference type="EMBL" id="JXUO01000238">
    <property type="protein sequence ID" value="KKZ12856.1"/>
    <property type="molecule type" value="Genomic_DNA"/>
</dbReference>
<dbReference type="Proteomes" id="UP000035054">
    <property type="component" value="Unassembled WGS sequence"/>
</dbReference>
<comment type="similarity">
    <text evidence="1">Belongs to the type-I restriction system S methylase family.</text>
</comment>
<keyword evidence="2" id="KW-0680">Restriction system</keyword>
<proteinExistence type="inferred from homology"/>
<name>A0A6N3XBQ1_9SYNE</name>
<evidence type="ECO:0000256" key="2">
    <source>
        <dbReference type="ARBA" id="ARBA00022747"/>
    </source>
</evidence>
<evidence type="ECO:0000256" key="1">
    <source>
        <dbReference type="ARBA" id="ARBA00010923"/>
    </source>
</evidence>
<evidence type="ECO:0000313" key="6">
    <source>
        <dbReference type="Proteomes" id="UP000035054"/>
    </source>
</evidence>
<evidence type="ECO:0000313" key="5">
    <source>
        <dbReference type="EMBL" id="KKZ12856.1"/>
    </source>
</evidence>
<protein>
    <recommendedName>
        <fullName evidence="4">Type I restriction modification DNA specificity domain-containing protein</fullName>
    </recommendedName>
</protein>
<dbReference type="Pfam" id="PF01420">
    <property type="entry name" value="Methylase_S"/>
    <property type="match status" value="1"/>
</dbReference>
<keyword evidence="3" id="KW-0238">DNA-binding</keyword>
<organism evidence="5 6">
    <name type="scientific">Candidatus Synechococcus spongiarum 142</name>
    <dbReference type="NCBI Taxonomy" id="1608213"/>
    <lineage>
        <taxon>Bacteria</taxon>
        <taxon>Bacillati</taxon>
        <taxon>Cyanobacteriota</taxon>
        <taxon>Cyanophyceae</taxon>
        <taxon>Synechococcales</taxon>
        <taxon>Synechococcaceae</taxon>
        <taxon>Synechococcus</taxon>
    </lineage>
</organism>
<dbReference type="PANTHER" id="PTHR30408">
    <property type="entry name" value="TYPE-1 RESTRICTION ENZYME ECOKI SPECIFICITY PROTEIN"/>
    <property type="match status" value="1"/>
</dbReference>
<feature type="domain" description="Type I restriction modification DNA specificity" evidence="4">
    <location>
        <begin position="4"/>
        <end position="53"/>
    </location>
</feature>
<comment type="caution">
    <text evidence="5">The sequence shown here is derived from an EMBL/GenBank/DDBJ whole genome shotgun (WGS) entry which is preliminary data.</text>
</comment>
<dbReference type="InterPro" id="IPR000055">
    <property type="entry name" value="Restrct_endonuc_typeI_TRD"/>
</dbReference>
<reference evidence="5 6" key="1">
    <citation type="submission" date="2015-01" db="EMBL/GenBank/DDBJ databases">
        <title>Lifestyle Evolution in Cyanobacterial Symbionts of Sponges.</title>
        <authorList>
            <person name="Burgsdorf I."/>
            <person name="Slaby B.M."/>
            <person name="Handley K.M."/>
            <person name="Haber M."/>
            <person name="Blom J."/>
            <person name="Marshall C.W."/>
            <person name="Gilbert J.A."/>
            <person name="Hentschel U."/>
            <person name="Steindler L."/>
        </authorList>
    </citation>
    <scope>NUCLEOTIDE SEQUENCE [LARGE SCALE GENOMIC DNA]</scope>
    <source>
        <strain evidence="5">142</strain>
    </source>
</reference>
<dbReference type="PANTHER" id="PTHR30408:SF13">
    <property type="entry name" value="TYPE I RESTRICTION ENZYME HINDI SPECIFICITY SUBUNIT"/>
    <property type="match status" value="1"/>
</dbReference>
<dbReference type="GO" id="GO:0009307">
    <property type="term" value="P:DNA restriction-modification system"/>
    <property type="evidence" value="ECO:0007669"/>
    <property type="project" value="UniProtKB-KW"/>
</dbReference>
<evidence type="ECO:0000259" key="4">
    <source>
        <dbReference type="Pfam" id="PF01420"/>
    </source>
</evidence>
<dbReference type="AlphaFoldDB" id="A0A6N3XBQ1"/>
<gene>
    <name evidence="5" type="ORF">TH68_07290</name>
</gene>
<evidence type="ECO:0000256" key="3">
    <source>
        <dbReference type="ARBA" id="ARBA00023125"/>
    </source>
</evidence>
<dbReference type="InterPro" id="IPR044946">
    <property type="entry name" value="Restrct_endonuc_typeI_TRD_sf"/>
</dbReference>
<dbReference type="SUPFAM" id="SSF116734">
    <property type="entry name" value="DNA methylase specificity domain"/>
    <property type="match status" value="2"/>
</dbReference>
<dbReference type="InterPro" id="IPR052021">
    <property type="entry name" value="Type-I_RS_S_subunit"/>
</dbReference>
<sequence length="306" mass="33811">MTGTSGRQRVPTESLAHLTVRIPPLPEQKAIAHILGTLDDKIELNRQTNETLEAMAKALFKSWFVEFDPVRAKAEGRPTGLPDEISALFPDSFEDSELGEIPRGWGVCSIGDLLTLEKNSLTPGDTTEETFSHYSIPAFDNGMLPTKESGAIIKSNKYLIEDGVFLVSKLNPKTSRVWLPSASSNLKRICSTEFLVCRPSFSVGISFGYLLAKSSDIVQRMSDLASGTSSSHQRVRPVDFMSLPVIRCDEKLLIFFNEAVSPLLQKSLQTRGENSFLSECRDVLLPKLVSGNLRVSKAGISPRRMY</sequence>